<protein>
    <recommendedName>
        <fullName evidence="2">ARF7 effector protein C-terminal domain-containing protein</fullName>
    </recommendedName>
</protein>
<comment type="caution">
    <text evidence="3">The sequence shown here is derived from an EMBL/GenBank/DDBJ whole genome shotgun (WGS) entry which is preliminary data.</text>
</comment>
<evidence type="ECO:0000259" key="2">
    <source>
        <dbReference type="Pfam" id="PF14949"/>
    </source>
</evidence>
<evidence type="ECO:0000313" key="4">
    <source>
        <dbReference type="Proteomes" id="UP001634394"/>
    </source>
</evidence>
<sequence>MDEVLLIDDDSGDQDENSNTSDSTSKQADENSAKDSKKPKYKCRCKFHAEWGNNDTNLKFFSQVPPEAIKVFRELGQSCIKGRRFCLTCINRAKSIRERELEMIKDEVTVRRSSRLSSNSSNSQMLFMDMEMGENSLDADMANYYQAKQLRMLSFLNPGKLMEDFDPERSTREMRKMSRRIFSHNIRKNQMYDDNGFLLEGSMDLCDCLNQDCPGCHMTCPKCSSEKCGTECRANRRWVYDFYEIEGTNTTVKWPFQSQ</sequence>
<feature type="domain" description="ARF7 effector protein C-terminal" evidence="2">
    <location>
        <begin position="148"/>
        <end position="243"/>
    </location>
</feature>
<feature type="compositionally biased region" description="Polar residues" evidence="1">
    <location>
        <begin position="17"/>
        <end position="26"/>
    </location>
</feature>
<dbReference type="Proteomes" id="UP001634394">
    <property type="component" value="Unassembled WGS sequence"/>
</dbReference>
<feature type="compositionally biased region" description="Basic and acidic residues" evidence="1">
    <location>
        <begin position="27"/>
        <end position="38"/>
    </location>
</feature>
<feature type="compositionally biased region" description="Acidic residues" evidence="1">
    <location>
        <begin position="1"/>
        <end position="16"/>
    </location>
</feature>
<organism evidence="3 4">
    <name type="scientific">Sinanodonta woodiana</name>
    <name type="common">Chinese pond mussel</name>
    <name type="synonym">Anodonta woodiana</name>
    <dbReference type="NCBI Taxonomy" id="1069815"/>
    <lineage>
        <taxon>Eukaryota</taxon>
        <taxon>Metazoa</taxon>
        <taxon>Spiralia</taxon>
        <taxon>Lophotrochozoa</taxon>
        <taxon>Mollusca</taxon>
        <taxon>Bivalvia</taxon>
        <taxon>Autobranchia</taxon>
        <taxon>Heteroconchia</taxon>
        <taxon>Palaeoheterodonta</taxon>
        <taxon>Unionida</taxon>
        <taxon>Unionoidea</taxon>
        <taxon>Unionidae</taxon>
        <taxon>Unioninae</taxon>
        <taxon>Sinanodonta</taxon>
    </lineage>
</organism>
<dbReference type="EMBL" id="JBJQND010000009">
    <property type="protein sequence ID" value="KAL3867062.1"/>
    <property type="molecule type" value="Genomic_DNA"/>
</dbReference>
<reference evidence="3 4" key="1">
    <citation type="submission" date="2024-11" db="EMBL/GenBank/DDBJ databases">
        <title>Chromosome-level genome assembly of the freshwater bivalve Anodonta woodiana.</title>
        <authorList>
            <person name="Chen X."/>
        </authorList>
    </citation>
    <scope>NUCLEOTIDE SEQUENCE [LARGE SCALE GENOMIC DNA]</scope>
    <source>
        <strain evidence="3">MN2024</strain>
        <tissue evidence="3">Gills</tissue>
    </source>
</reference>
<evidence type="ECO:0000313" key="3">
    <source>
        <dbReference type="EMBL" id="KAL3867062.1"/>
    </source>
</evidence>
<proteinExistence type="predicted"/>
<dbReference type="Pfam" id="PF14949">
    <property type="entry name" value="ARF7EP_C"/>
    <property type="match status" value="1"/>
</dbReference>
<evidence type="ECO:0000256" key="1">
    <source>
        <dbReference type="SAM" id="MobiDB-lite"/>
    </source>
</evidence>
<feature type="region of interest" description="Disordered" evidence="1">
    <location>
        <begin position="1"/>
        <end position="38"/>
    </location>
</feature>
<dbReference type="PANTHER" id="PTHR46536">
    <property type="entry name" value="ARL14 EFFECTOR PROTEIN"/>
    <property type="match status" value="1"/>
</dbReference>
<dbReference type="AlphaFoldDB" id="A0ABD3VZP2"/>
<name>A0ABD3VZP2_SINWO</name>
<keyword evidence="4" id="KW-1185">Reference proteome</keyword>
<dbReference type="InterPro" id="IPR029264">
    <property type="entry name" value="ARF7EP_C"/>
</dbReference>
<dbReference type="PANTHER" id="PTHR46536:SF3">
    <property type="entry name" value="ARF7 EFFECTOR PROTEIN C-TERMINAL DOMAIN-CONTAINING PROTEIN"/>
    <property type="match status" value="1"/>
</dbReference>
<accession>A0ABD3VZP2</accession>
<gene>
    <name evidence="3" type="ORF">ACJMK2_044296</name>
</gene>